<keyword evidence="5" id="KW-1185">Reference proteome</keyword>
<dbReference type="PROSITE" id="PS50088">
    <property type="entry name" value="ANK_REPEAT"/>
    <property type="match status" value="2"/>
</dbReference>
<dbReference type="Proteomes" id="UP000509568">
    <property type="component" value="Chromosome"/>
</dbReference>
<sequence length="390" mass="42499">MEFNFGRFSREVLLMTDQIGVFEKNAELFGDIYDFISNDDARQLSILAKANSGLLQIPMFGDSSDAVSLLHHAASIGALEVCKFLVDEGMDVNLIDGAYRTPLVYATGSGKQEVAFWLIERGADINGDCRGITTPLIESARVNDTELARRLIAQGADVNRLQCKFNQTALDTATVYGSEDTAELISRAGGMRAQEPIDLSQERASGILEHLFHNVGPILSNRLALIADDQAIDLRTALVGKGGEFKVLCTIGAYEITPSIEFMICLPHDWPLNDSAVISPLSVSFPAQLLRMLALRRLGGEAIAEGYVVGKQATLELSEIWPADVDAFAAVNYQFKQGAGNLNATGEVTLLMMVPVTYSKTGRPSAVKLDTWIGKQRVASWKKIALRHSM</sequence>
<dbReference type="Pfam" id="PF00023">
    <property type="entry name" value="Ank"/>
    <property type="match status" value="1"/>
</dbReference>
<evidence type="ECO:0000313" key="4">
    <source>
        <dbReference type="EMBL" id="QKZ02424.1"/>
    </source>
</evidence>
<keyword evidence="2 3" id="KW-0040">ANK repeat</keyword>
<dbReference type="Pfam" id="PF12796">
    <property type="entry name" value="Ank_2"/>
    <property type="match status" value="1"/>
</dbReference>
<evidence type="ECO:0000256" key="2">
    <source>
        <dbReference type="ARBA" id="ARBA00023043"/>
    </source>
</evidence>
<dbReference type="AlphaFoldDB" id="A0A7D5H444"/>
<accession>A0A7D5H444</accession>
<evidence type="ECO:0000256" key="1">
    <source>
        <dbReference type="ARBA" id="ARBA00022737"/>
    </source>
</evidence>
<feature type="repeat" description="ANK" evidence="3">
    <location>
        <begin position="98"/>
        <end position="130"/>
    </location>
</feature>
<dbReference type="Gene3D" id="1.25.40.20">
    <property type="entry name" value="Ankyrin repeat-containing domain"/>
    <property type="match status" value="1"/>
</dbReference>
<dbReference type="SUPFAM" id="SSF48403">
    <property type="entry name" value="Ankyrin repeat"/>
    <property type="match status" value="1"/>
</dbReference>
<keyword evidence="1" id="KW-0677">Repeat</keyword>
<protein>
    <submittedName>
        <fullName evidence="4">Ankyrin repeat domain-containing protein</fullName>
    </submittedName>
</protein>
<name>A0A7D5H444_9PSED</name>
<gene>
    <name evidence="4" type="ORF">HWQ56_00900</name>
</gene>
<dbReference type="KEGG" id="pez:HWQ56_00900"/>
<feature type="repeat" description="ANK" evidence="3">
    <location>
        <begin position="65"/>
        <end position="97"/>
    </location>
</feature>
<dbReference type="PROSITE" id="PS50297">
    <property type="entry name" value="ANK_REP_REGION"/>
    <property type="match status" value="2"/>
</dbReference>
<dbReference type="InterPro" id="IPR036770">
    <property type="entry name" value="Ankyrin_rpt-contain_sf"/>
</dbReference>
<reference evidence="4 5" key="1">
    <citation type="submission" date="2020-06" db="EMBL/GenBank/DDBJ databases">
        <title>Pseudomonas eucalypticola sp. nov., an endophyte of Eucalyptus dunnii leaves with biocontrol ability of eucalyptus leaf blight.</title>
        <authorList>
            <person name="Liu Y."/>
            <person name="Song Z."/>
            <person name="Zeng H."/>
            <person name="Lu M."/>
            <person name="Wang X."/>
            <person name="Lian X."/>
            <person name="Zhang Q."/>
        </authorList>
    </citation>
    <scope>NUCLEOTIDE SEQUENCE [LARGE SCALE GENOMIC DNA]</scope>
    <source>
        <strain evidence="4 5">NP-1</strain>
    </source>
</reference>
<dbReference type="RefSeq" id="WP_176569574.1">
    <property type="nucleotide sequence ID" value="NZ_CP056030.1"/>
</dbReference>
<evidence type="ECO:0000256" key="3">
    <source>
        <dbReference type="PROSITE-ProRule" id="PRU00023"/>
    </source>
</evidence>
<organism evidence="4 5">
    <name type="scientific">Pseudomonas eucalypticola</name>
    <dbReference type="NCBI Taxonomy" id="2599595"/>
    <lineage>
        <taxon>Bacteria</taxon>
        <taxon>Pseudomonadati</taxon>
        <taxon>Pseudomonadota</taxon>
        <taxon>Gammaproteobacteria</taxon>
        <taxon>Pseudomonadales</taxon>
        <taxon>Pseudomonadaceae</taxon>
        <taxon>Pseudomonas</taxon>
    </lineage>
</organism>
<evidence type="ECO:0000313" key="5">
    <source>
        <dbReference type="Proteomes" id="UP000509568"/>
    </source>
</evidence>
<proteinExistence type="predicted"/>
<dbReference type="EMBL" id="CP056030">
    <property type="protein sequence ID" value="QKZ02424.1"/>
    <property type="molecule type" value="Genomic_DNA"/>
</dbReference>
<dbReference type="InterPro" id="IPR002110">
    <property type="entry name" value="Ankyrin_rpt"/>
</dbReference>
<dbReference type="SMART" id="SM00248">
    <property type="entry name" value="ANK"/>
    <property type="match status" value="4"/>
</dbReference>
<dbReference type="PANTHER" id="PTHR24171">
    <property type="entry name" value="ANKYRIN REPEAT DOMAIN-CONTAINING PROTEIN 39-RELATED"/>
    <property type="match status" value="1"/>
</dbReference>